<organismHost>
    <name type="scientific">Staphylococcus aureus</name>
    <dbReference type="NCBI Taxonomy" id="1280"/>
</organismHost>
<feature type="region of interest" description="Disordered" evidence="1">
    <location>
        <begin position="17"/>
        <end position="56"/>
    </location>
</feature>
<evidence type="ECO:0000313" key="2">
    <source>
        <dbReference type="EMBL" id="AAL82261.1"/>
    </source>
</evidence>
<accession>Q8SDU6</accession>
<dbReference type="InterPro" id="IPR025580">
    <property type="entry name" value="Gp46"/>
</dbReference>
<evidence type="ECO:0000313" key="3">
    <source>
        <dbReference type="Proteomes" id="UP000002097"/>
    </source>
</evidence>
<dbReference type="EMBL" id="AF424781">
    <property type="protein sequence ID" value="AAL82261.1"/>
    <property type="molecule type" value="Genomic_DNA"/>
</dbReference>
<dbReference type="KEGG" id="vg:1258043"/>
<keyword evidence="3" id="KW-1185">Reference proteome</keyword>
<proteinExistence type="predicted"/>
<name>Q8SDU6_BPPHA</name>
<protein>
    <submittedName>
        <fullName evidence="2">Phi Mu50B-like protein</fullName>
    </submittedName>
</protein>
<organism evidence="2 3">
    <name type="scientific">Staphylococcus phage phi11</name>
    <name type="common">Bacteriophage phi-11</name>
    <dbReference type="NCBI Taxonomy" id="2681609"/>
    <lineage>
        <taxon>Viruses</taxon>
        <taxon>Duplodnaviria</taxon>
        <taxon>Heunggongvirae</taxon>
        <taxon>Uroviricota</taxon>
        <taxon>Caudoviricetes</taxon>
        <taxon>Azeredovirinae</taxon>
        <taxon>Dubowvirus</taxon>
        <taxon>Dubowvirus dv11</taxon>
    </lineage>
</organism>
<feature type="compositionally biased region" description="Basic and acidic residues" evidence="1">
    <location>
        <begin position="84"/>
        <end position="132"/>
    </location>
</feature>
<dbReference type="Proteomes" id="UP000002097">
    <property type="component" value="Segment"/>
</dbReference>
<reference evidence="2 3" key="1">
    <citation type="journal article" date="2002" name="Gene">
        <title>Comparative analysis of the genomes of the temperate bacteriophages phi 11, phi 12 and phi 13 of Staphylococcus aureus 8325.</title>
        <authorList>
            <person name="Iandolo J.J."/>
            <person name="Worrell V."/>
            <person name="Groicher K.H."/>
            <person name="Qian Y."/>
            <person name="Tian R."/>
            <person name="Kenton S."/>
            <person name="Dorman A."/>
            <person name="Ji H."/>
            <person name="Lin S."/>
            <person name="Loh P."/>
            <person name="Qi S."/>
            <person name="Zhu H."/>
            <person name="Roe B.A."/>
        </authorList>
    </citation>
    <scope>NUCLEOTIDE SEQUENCE</scope>
</reference>
<dbReference type="Pfam" id="PF14265">
    <property type="entry name" value="DUF4355"/>
    <property type="match status" value="1"/>
</dbReference>
<dbReference type="GeneID" id="1258043"/>
<evidence type="ECO:0000256" key="1">
    <source>
        <dbReference type="SAM" id="MobiDB-lite"/>
    </source>
</evidence>
<feature type="region of interest" description="Disordered" evidence="1">
    <location>
        <begin position="84"/>
        <end position="139"/>
    </location>
</feature>
<feature type="region of interest" description="Disordered" evidence="1">
    <location>
        <begin position="178"/>
        <end position="211"/>
    </location>
</feature>
<dbReference type="RefSeq" id="NP_803286.1">
    <property type="nucleotide sequence ID" value="NC_004615.1"/>
</dbReference>
<sequence length="211" mass="24033">MEVYLMEENKLKFNLQFFADQSDDPDEPGGDGKKGNPDKKENDEGTEITFTPEQQKKVDEILERRVAHEKKKADEYAKEKAAEAAKEAAKLAKMNKDQKDEYEREQMEKELEQLRSEKQLNEMRSEARKMLSEAEVDSSDEVVNLVVTDTAEQTKLNVEAFSNAVKKAVNEAVKVNARQSPLTGGDSFNHSTKNKPQNLAEIARQKRIIKN</sequence>
<feature type="compositionally biased region" description="Polar residues" evidence="1">
    <location>
        <begin position="178"/>
        <end position="197"/>
    </location>
</feature>
<feature type="compositionally biased region" description="Basic and acidic residues" evidence="1">
    <location>
        <begin position="30"/>
        <end position="43"/>
    </location>
</feature>